<sequence>MGKEERLETTAIGAIGVGYNTFYGTAMNNVIDPATSGPVQGAFEPLVHICTSRQDVMNALNIDASVSVNSPWGSFDDRFKFMSLLQITTTTVVILVEATLRTTTTVTGATFNDSFKDSQTLYKQGGDSYVSSITSGGQFLAAYSFRAYDEETFESIVNSADATFSGFSTQFSANFDTEIQSITNTASVATDFNMKAIGFTKTPVPQTANELVPFVLNFNTVPMDAPQVLEFGTTCYTALDDCPPNFSQINAYKQQYTESPSMLVDIDYMAESNLNIIANIASIYDNYSMRSADPDFSTHVTNTQAIRDSIATWRRSVDKDPTNPNVLLPTIDQTQLVVPVAQFALVPASSSREPRTGVPFGDLLEKDIPRGVLPSTISIQSDDNWVTKLATTYTTKDPNDPPFVKTNGHGETGGLNPIIQLGPGEVVTQIGVSWSTFTNLVQITTNRQPTITYGPGVNPIQTWSPPQNGCFVGWAGMCGTLVDALWPVWAVFYPASWGPNPPDITHRLKKGLSYARSKGMPTLDNILAIIGGWAIPMYPTLRQIYPQKGGWEGWMQVNIALGLTQGFPDTKTYREQSVWDGSNERVDLLLLCDGEPTQIVELKCESFYQDNGSGTFKTFVRAMKKDVAKIVVNGDALNPLYKPALCFVIGLTMVDEVTNYALNTTSWIPYQDAIRHTRLIEASGTGPTYVPALWLHYVGYSITDKGVLQVT</sequence>
<dbReference type="InterPro" id="IPR001229">
    <property type="entry name" value="Jacalin-like_lectin_dom"/>
</dbReference>
<keyword evidence="3" id="KW-1185">Reference proteome</keyword>
<dbReference type="Gene3D" id="2.100.10.30">
    <property type="entry name" value="Jacalin-like lectin domain"/>
    <property type="match status" value="1"/>
</dbReference>
<protein>
    <recommendedName>
        <fullName evidence="1">Jacalin-type lectin domain-containing protein</fullName>
    </recommendedName>
</protein>
<dbReference type="RefSeq" id="XP_018125119.1">
    <property type="nucleotide sequence ID" value="XM_018280012.2"/>
</dbReference>
<reference evidence="3" key="2">
    <citation type="journal article" date="2018" name="Nat. Commun.">
        <title>Extreme sensitivity to ultraviolet light in the fungal pathogen causing white-nose syndrome of bats.</title>
        <authorList>
            <person name="Palmer J.M."/>
            <person name="Drees K.P."/>
            <person name="Foster J.T."/>
            <person name="Lindner D.L."/>
        </authorList>
    </citation>
    <scope>NUCLEOTIDE SEQUENCE [LARGE SCALE GENOMIC DNA]</scope>
    <source>
        <strain evidence="3">UAMH 10579</strain>
    </source>
</reference>
<dbReference type="SUPFAM" id="SSF51101">
    <property type="entry name" value="Mannose-binding lectins"/>
    <property type="match status" value="1"/>
</dbReference>
<evidence type="ECO:0000313" key="3">
    <source>
        <dbReference type="Proteomes" id="UP000091956"/>
    </source>
</evidence>
<organism evidence="2 3">
    <name type="scientific">Pseudogymnoascus verrucosus</name>
    <dbReference type="NCBI Taxonomy" id="342668"/>
    <lineage>
        <taxon>Eukaryota</taxon>
        <taxon>Fungi</taxon>
        <taxon>Dikarya</taxon>
        <taxon>Ascomycota</taxon>
        <taxon>Pezizomycotina</taxon>
        <taxon>Leotiomycetes</taxon>
        <taxon>Thelebolales</taxon>
        <taxon>Thelebolaceae</taxon>
        <taxon>Pseudogymnoascus</taxon>
    </lineage>
</organism>
<proteinExistence type="predicted"/>
<feature type="domain" description="Jacalin-type lectin" evidence="1">
    <location>
        <begin position="372"/>
        <end position="485"/>
    </location>
</feature>
<evidence type="ECO:0000259" key="1">
    <source>
        <dbReference type="Pfam" id="PF01419"/>
    </source>
</evidence>
<reference evidence="2 3" key="1">
    <citation type="submission" date="2016-03" db="EMBL/GenBank/DDBJ databases">
        <title>Comparative genomics of Pseudogymnoascus destructans, the fungus causing white-nose syndrome of bats.</title>
        <authorList>
            <person name="Palmer J.M."/>
            <person name="Drees K.P."/>
            <person name="Foster J.T."/>
            <person name="Lindner D.L."/>
        </authorList>
    </citation>
    <scope>NUCLEOTIDE SEQUENCE [LARGE SCALE GENOMIC DNA]</scope>
    <source>
        <strain evidence="2 3">UAMH 10579</strain>
    </source>
</reference>
<dbReference type="InterPro" id="IPR036404">
    <property type="entry name" value="Jacalin-like_lectin_dom_sf"/>
</dbReference>
<gene>
    <name evidence="2" type="ORF">VE01_10619</name>
</gene>
<dbReference type="GeneID" id="28844005"/>
<accession>A0A1B8G6C3</accession>
<dbReference type="STRING" id="342668.A0A1B8G6C3"/>
<name>A0A1B8G6C3_9PEZI</name>
<dbReference type="Pfam" id="PF01419">
    <property type="entry name" value="Jacalin"/>
    <property type="match status" value="1"/>
</dbReference>
<dbReference type="Proteomes" id="UP000091956">
    <property type="component" value="Unassembled WGS sequence"/>
</dbReference>
<dbReference type="EMBL" id="KV460295">
    <property type="protein sequence ID" value="OBT91386.1"/>
    <property type="molecule type" value="Genomic_DNA"/>
</dbReference>
<evidence type="ECO:0000313" key="2">
    <source>
        <dbReference type="EMBL" id="OBT91386.1"/>
    </source>
</evidence>
<dbReference type="AlphaFoldDB" id="A0A1B8G6C3"/>